<sequence length="382" mass="44442">MDKQRQIQQAYQTKTIINCIMRQNQTIYTGLVLAFDQHWVLLHTYNAYGLLDGYVLIRISNIAILTDQGADLERLKMRMQLMTQTPILWSEDLVLPPFQQEDLLRQVLVFLQQSKQTLLLQQLHVDGYFQAQLLAQTSDQITIQALDSFNFSVTGAQTTVELRQIVVLEFAGAQLQLATEFFQTQSPEHVASVMVKTNEQFPRLLARVQEQQTLVIIYCENVQNNFFVGTICQYNQEFAVLKLVDDLGRFGGYVLIKLARIVYISAQNDYLRQVAYYCRYQKARMSFVQPILNDQWRFGTDFVPETFQQLADRKEVINCHREQKAESQLAYCQAADRQQCQLAIFYDLPERKTAQKSFKYTQIAVVTWGYLNTFFTKHELIG</sequence>
<evidence type="ECO:0000313" key="1">
    <source>
        <dbReference type="EMBL" id="UQS82116.1"/>
    </source>
</evidence>
<dbReference type="EMBL" id="CP093366">
    <property type="protein sequence ID" value="UQS82116.1"/>
    <property type="molecule type" value="Genomic_DNA"/>
</dbReference>
<keyword evidence="2" id="KW-1185">Reference proteome</keyword>
<protein>
    <submittedName>
        <fullName evidence="1">Uncharacterized protein</fullName>
    </submittedName>
</protein>
<accession>A0ABY4P9A1</accession>
<name>A0ABY4P9A1_9LACO</name>
<dbReference type="Proteomes" id="UP000831495">
    <property type="component" value="Chromosome"/>
</dbReference>
<reference evidence="1" key="1">
    <citation type="journal article" date="2022" name="Int. J. Syst. Evol. Microbiol.">
        <title>Apilactobacillus apisilvae sp. nov., Nicolia spurrieriana gen. nov. sp. nov., Bombilactobacillus folatiphilus sp. nov. and Bombilactobacillus thymidiniphilus sp. nov., four new lactic acid bacterial isolates from stingless bees Tetragonula carbonaria and Austroplebeia australis.</title>
        <authorList>
            <person name="Oliphant S.A."/>
            <person name="Watson-Haigh N.S."/>
            <person name="Sumby K.M."/>
            <person name="Gardner J."/>
            <person name="Groom S."/>
            <person name="Jiranek V."/>
        </authorList>
    </citation>
    <scope>NUCLEOTIDE SEQUENCE</scope>
    <source>
        <strain evidence="1">SG4_D2</strain>
    </source>
</reference>
<dbReference type="RefSeq" id="WP_249514386.1">
    <property type="nucleotide sequence ID" value="NZ_CP093366.1"/>
</dbReference>
<evidence type="ECO:0000313" key="2">
    <source>
        <dbReference type="Proteomes" id="UP000831495"/>
    </source>
</evidence>
<proteinExistence type="predicted"/>
<organism evidence="1 2">
    <name type="scientific">Bombilactobacillus folatiphilus</name>
    <dbReference type="NCBI Taxonomy" id="2923362"/>
    <lineage>
        <taxon>Bacteria</taxon>
        <taxon>Bacillati</taxon>
        <taxon>Bacillota</taxon>
        <taxon>Bacilli</taxon>
        <taxon>Lactobacillales</taxon>
        <taxon>Lactobacillaceae</taxon>
        <taxon>Bombilactobacillus</taxon>
    </lineage>
</organism>
<gene>
    <name evidence="1" type="ORF">MOO45_08025</name>
</gene>